<dbReference type="EMBL" id="DROD01000350">
    <property type="protein sequence ID" value="HHJ52553.1"/>
    <property type="molecule type" value="Genomic_DNA"/>
</dbReference>
<reference evidence="2" key="1">
    <citation type="journal article" date="2020" name="mSystems">
        <title>Genome- and Community-Level Interaction Insights into Carbon Utilization and Element Cycling Functions of Hydrothermarchaeota in Hydrothermal Sediment.</title>
        <authorList>
            <person name="Zhou Z."/>
            <person name="Liu Y."/>
            <person name="Xu W."/>
            <person name="Pan J."/>
            <person name="Luo Z.H."/>
            <person name="Li M."/>
        </authorList>
    </citation>
    <scope>NUCLEOTIDE SEQUENCE [LARGE SCALE GENOMIC DNA]</scope>
    <source>
        <strain evidence="2">HyVt-527</strain>
    </source>
</reference>
<dbReference type="InterPro" id="IPR000835">
    <property type="entry name" value="HTH_MarR-typ"/>
</dbReference>
<gene>
    <name evidence="2" type="ORF">ENJ89_05120</name>
</gene>
<evidence type="ECO:0000259" key="1">
    <source>
        <dbReference type="PROSITE" id="PS50995"/>
    </source>
</evidence>
<dbReference type="SMART" id="SM00347">
    <property type="entry name" value="HTH_MARR"/>
    <property type="match status" value="1"/>
</dbReference>
<dbReference type="InterPro" id="IPR011991">
    <property type="entry name" value="ArsR-like_HTH"/>
</dbReference>
<dbReference type="Gene3D" id="1.10.10.10">
    <property type="entry name" value="Winged helix-like DNA-binding domain superfamily/Winged helix DNA-binding domain"/>
    <property type="match status" value="1"/>
</dbReference>
<dbReference type="GO" id="GO:0006950">
    <property type="term" value="P:response to stress"/>
    <property type="evidence" value="ECO:0007669"/>
    <property type="project" value="TreeGrafter"/>
</dbReference>
<dbReference type="InterPro" id="IPR036390">
    <property type="entry name" value="WH_DNA-bd_sf"/>
</dbReference>
<dbReference type="InterPro" id="IPR036388">
    <property type="entry name" value="WH-like_DNA-bd_sf"/>
</dbReference>
<sequence>MTKSLSKEVIDLSRLLIQVVCDKFERNYIAESSPVHLSKNQFTILHLLFTISPLPISQIADILQISRAAASKSIDDLVRKKLVRRQVPRKDRRSNMVYLLDSGRNIVQKFLVHFNRRQRTIHTGMSQEELQTLVTLLRKFVGLCVEQEKDISLICVMCNGIIRENCNLIENQEVCRYFYKQTQGGA</sequence>
<dbReference type="CDD" id="cd00090">
    <property type="entry name" value="HTH_ARSR"/>
    <property type="match status" value="1"/>
</dbReference>
<dbReference type="PROSITE" id="PS50995">
    <property type="entry name" value="HTH_MARR_2"/>
    <property type="match status" value="1"/>
</dbReference>
<dbReference type="PANTHER" id="PTHR33164:SF101">
    <property type="entry name" value="TRANSCRIPTIONAL REPRESSOR MPRA"/>
    <property type="match status" value="1"/>
</dbReference>
<feature type="domain" description="HTH marR-type" evidence="1">
    <location>
        <begin position="9"/>
        <end position="142"/>
    </location>
</feature>
<dbReference type="PRINTS" id="PR00598">
    <property type="entry name" value="HTHMARR"/>
</dbReference>
<organism evidence="2">
    <name type="scientific">Caldithrix abyssi</name>
    <dbReference type="NCBI Taxonomy" id="187145"/>
    <lineage>
        <taxon>Bacteria</taxon>
        <taxon>Pseudomonadati</taxon>
        <taxon>Calditrichota</taxon>
        <taxon>Calditrichia</taxon>
        <taxon>Calditrichales</taxon>
        <taxon>Calditrichaceae</taxon>
        <taxon>Caldithrix</taxon>
    </lineage>
</organism>
<dbReference type="InterPro" id="IPR039422">
    <property type="entry name" value="MarR/SlyA-like"/>
</dbReference>
<evidence type="ECO:0000313" key="2">
    <source>
        <dbReference type="EMBL" id="HHJ52553.1"/>
    </source>
</evidence>
<accession>A0A7V5PP12</accession>
<protein>
    <submittedName>
        <fullName evidence="2">MarR family transcriptional regulator</fullName>
    </submittedName>
</protein>
<dbReference type="Pfam" id="PF01047">
    <property type="entry name" value="MarR"/>
    <property type="match status" value="1"/>
</dbReference>
<comment type="caution">
    <text evidence="2">The sequence shown here is derived from an EMBL/GenBank/DDBJ whole genome shotgun (WGS) entry which is preliminary data.</text>
</comment>
<dbReference type="AlphaFoldDB" id="A0A7V5PP12"/>
<dbReference type="Proteomes" id="UP000886124">
    <property type="component" value="Unassembled WGS sequence"/>
</dbReference>
<dbReference type="SUPFAM" id="SSF46785">
    <property type="entry name" value="Winged helix' DNA-binding domain"/>
    <property type="match status" value="1"/>
</dbReference>
<proteinExistence type="predicted"/>
<dbReference type="GO" id="GO:0003700">
    <property type="term" value="F:DNA-binding transcription factor activity"/>
    <property type="evidence" value="ECO:0007669"/>
    <property type="project" value="InterPro"/>
</dbReference>
<dbReference type="PANTHER" id="PTHR33164">
    <property type="entry name" value="TRANSCRIPTIONAL REGULATOR, MARR FAMILY"/>
    <property type="match status" value="1"/>
</dbReference>
<name>A0A7V5PP12_CALAY</name>